<dbReference type="PANTHER" id="PTHR42885:SF1">
    <property type="entry name" value="THREONINE-PHOSPHATE DECARBOXYLASE"/>
    <property type="match status" value="1"/>
</dbReference>
<protein>
    <recommendedName>
        <fullName evidence="3">Aminotransferase</fullName>
        <ecNumber evidence="3">2.6.1.-</ecNumber>
    </recommendedName>
</protein>
<dbReference type="RefSeq" id="WP_132320412.1">
    <property type="nucleotide sequence ID" value="NZ_FWZT01000012.1"/>
</dbReference>
<dbReference type="CDD" id="cd00609">
    <property type="entry name" value="AAT_like"/>
    <property type="match status" value="1"/>
</dbReference>
<sequence length="346" mass="39229">MQLESRIHGGIAQYQASHHTLDFSVNINPYGPSRRMEQVIRQAKYDEYPDPHCFKLRKAISQWHHCDINQIHIGNGAAEIFWSLASTRQESGGIALILEPTFSEFSVACRQRGYDLREVRSQSSHGFKHGIPSIEQALTSFKPVFTYICNPNSPTGTYIPGHQIRSLATRFSESIFVLDQAFIHMSPFSQDARQDYPENVVQIFSFTKDHSIPGIRLGYAKGSPSIIRNISHQTPTWNVSSLAQAAGLQACRESNFVSQSYLQVQSNQDYLLRVIEDLGIPWHVGHCPFVLLNVGNADRLQQNLLHHEILVRSCSSYKLPGWIRVFPRPKPDIDQLIHALKKVVES</sequence>
<feature type="domain" description="Aminotransferase class I/classII large" evidence="4">
    <location>
        <begin position="20"/>
        <end position="340"/>
    </location>
</feature>
<keyword evidence="2" id="KW-0663">Pyridoxal phosphate</keyword>
<dbReference type="Gene3D" id="3.40.640.10">
    <property type="entry name" value="Type I PLP-dependent aspartate aminotransferase-like (Major domain)"/>
    <property type="match status" value="1"/>
</dbReference>
<dbReference type="PANTHER" id="PTHR42885">
    <property type="entry name" value="HISTIDINOL-PHOSPHATE AMINOTRANSFERASE-RELATED"/>
    <property type="match status" value="1"/>
</dbReference>
<evidence type="ECO:0000256" key="2">
    <source>
        <dbReference type="ARBA" id="ARBA00022898"/>
    </source>
</evidence>
<dbReference type="Pfam" id="PF00155">
    <property type="entry name" value="Aminotran_1_2"/>
    <property type="match status" value="1"/>
</dbReference>
<reference evidence="6" key="1">
    <citation type="submission" date="2017-04" db="EMBL/GenBank/DDBJ databases">
        <authorList>
            <person name="Varghese N."/>
            <person name="Submissions S."/>
        </authorList>
    </citation>
    <scope>NUCLEOTIDE SEQUENCE [LARGE SCALE GENOMIC DNA]</scope>
    <source>
        <strain evidence="6">RKEM611</strain>
    </source>
</reference>
<evidence type="ECO:0000259" key="4">
    <source>
        <dbReference type="Pfam" id="PF00155"/>
    </source>
</evidence>
<evidence type="ECO:0000256" key="1">
    <source>
        <dbReference type="ARBA" id="ARBA00001933"/>
    </source>
</evidence>
<evidence type="ECO:0000313" key="6">
    <source>
        <dbReference type="Proteomes" id="UP000192907"/>
    </source>
</evidence>
<keyword evidence="6" id="KW-1185">Reference proteome</keyword>
<dbReference type="Proteomes" id="UP000192907">
    <property type="component" value="Unassembled WGS sequence"/>
</dbReference>
<dbReference type="SUPFAM" id="SSF53383">
    <property type="entry name" value="PLP-dependent transferases"/>
    <property type="match status" value="1"/>
</dbReference>
<dbReference type="OrthoDB" id="5288513at2"/>
<dbReference type="InterPro" id="IPR015424">
    <property type="entry name" value="PyrdxlP-dep_Trfase"/>
</dbReference>
<keyword evidence="3" id="KW-0808">Transferase</keyword>
<dbReference type="GO" id="GO:0030170">
    <property type="term" value="F:pyridoxal phosphate binding"/>
    <property type="evidence" value="ECO:0007669"/>
    <property type="project" value="InterPro"/>
</dbReference>
<dbReference type="InterPro" id="IPR015422">
    <property type="entry name" value="PyrdxlP-dep_Trfase_small"/>
</dbReference>
<dbReference type="STRING" id="1513793.SAMN06296036_11269"/>
<evidence type="ECO:0000313" key="5">
    <source>
        <dbReference type="EMBL" id="SMF40249.1"/>
    </source>
</evidence>
<dbReference type="PROSITE" id="PS00105">
    <property type="entry name" value="AA_TRANSFER_CLASS_1"/>
    <property type="match status" value="1"/>
</dbReference>
<comment type="cofactor">
    <cofactor evidence="1 3">
        <name>pyridoxal 5'-phosphate</name>
        <dbReference type="ChEBI" id="CHEBI:597326"/>
    </cofactor>
</comment>
<accession>A0A1Y6C194</accession>
<comment type="similarity">
    <text evidence="3">Belongs to the class-I pyridoxal-phosphate-dependent aminotransferase family.</text>
</comment>
<dbReference type="EMBL" id="FWZT01000012">
    <property type="protein sequence ID" value="SMF40249.1"/>
    <property type="molecule type" value="Genomic_DNA"/>
</dbReference>
<dbReference type="AlphaFoldDB" id="A0A1Y6C194"/>
<dbReference type="InterPro" id="IPR004838">
    <property type="entry name" value="NHTrfase_class1_PyrdxlP-BS"/>
</dbReference>
<dbReference type="InterPro" id="IPR015421">
    <property type="entry name" value="PyrdxlP-dep_Trfase_major"/>
</dbReference>
<dbReference type="InterPro" id="IPR004839">
    <property type="entry name" value="Aminotransferase_I/II_large"/>
</dbReference>
<dbReference type="EC" id="2.6.1.-" evidence="3"/>
<evidence type="ECO:0000256" key="3">
    <source>
        <dbReference type="RuleBase" id="RU000481"/>
    </source>
</evidence>
<name>A0A1Y6C194_9BACT</name>
<proteinExistence type="inferred from homology"/>
<dbReference type="Gene3D" id="3.90.1150.10">
    <property type="entry name" value="Aspartate Aminotransferase, domain 1"/>
    <property type="match status" value="1"/>
</dbReference>
<organism evidence="5 6">
    <name type="scientific">Pseudobacteriovorax antillogorgiicola</name>
    <dbReference type="NCBI Taxonomy" id="1513793"/>
    <lineage>
        <taxon>Bacteria</taxon>
        <taxon>Pseudomonadati</taxon>
        <taxon>Bdellovibrionota</taxon>
        <taxon>Oligoflexia</taxon>
        <taxon>Oligoflexales</taxon>
        <taxon>Pseudobacteriovoracaceae</taxon>
        <taxon>Pseudobacteriovorax</taxon>
    </lineage>
</organism>
<dbReference type="GO" id="GO:0008483">
    <property type="term" value="F:transaminase activity"/>
    <property type="evidence" value="ECO:0007669"/>
    <property type="project" value="UniProtKB-KW"/>
</dbReference>
<keyword evidence="3" id="KW-0032">Aminotransferase</keyword>
<gene>
    <name evidence="5" type="ORF">SAMN06296036_11269</name>
</gene>